<dbReference type="CDD" id="cd01948">
    <property type="entry name" value="EAL"/>
    <property type="match status" value="1"/>
</dbReference>
<evidence type="ECO:0000259" key="2">
    <source>
        <dbReference type="PROSITE" id="PS50883"/>
    </source>
</evidence>
<gene>
    <name evidence="4" type="ORF">SAMN05443575_4194</name>
</gene>
<feature type="transmembrane region" description="Helical" evidence="1">
    <location>
        <begin position="118"/>
        <end position="137"/>
    </location>
</feature>
<proteinExistence type="predicted"/>
<feature type="domain" description="EAL" evidence="2">
    <location>
        <begin position="519"/>
        <end position="771"/>
    </location>
</feature>
<name>A0A1M5UF21_9ACTN</name>
<dbReference type="SUPFAM" id="SSF55073">
    <property type="entry name" value="Nucleotide cyclase"/>
    <property type="match status" value="1"/>
</dbReference>
<dbReference type="GO" id="GO:0071111">
    <property type="term" value="F:cyclic-guanylate-specific phosphodiesterase activity"/>
    <property type="evidence" value="ECO:0007669"/>
    <property type="project" value="InterPro"/>
</dbReference>
<dbReference type="InterPro" id="IPR050706">
    <property type="entry name" value="Cyclic-di-GMP_PDE-like"/>
</dbReference>
<dbReference type="SUPFAM" id="SSF141868">
    <property type="entry name" value="EAL domain-like"/>
    <property type="match status" value="1"/>
</dbReference>
<dbReference type="InterPro" id="IPR043128">
    <property type="entry name" value="Rev_trsase/Diguanyl_cyclase"/>
</dbReference>
<protein>
    <submittedName>
        <fullName evidence="4">Diguanylate cyclase/phosphodiesterase</fullName>
    </submittedName>
</protein>
<keyword evidence="1" id="KW-0812">Transmembrane</keyword>
<accession>A0A1M5UF21</accession>
<dbReference type="SMART" id="SM00052">
    <property type="entry name" value="EAL"/>
    <property type="match status" value="1"/>
</dbReference>
<evidence type="ECO:0000259" key="3">
    <source>
        <dbReference type="PROSITE" id="PS50887"/>
    </source>
</evidence>
<dbReference type="Pfam" id="PF00990">
    <property type="entry name" value="GGDEF"/>
    <property type="match status" value="1"/>
</dbReference>
<dbReference type="InterPro" id="IPR035919">
    <property type="entry name" value="EAL_sf"/>
</dbReference>
<keyword evidence="1" id="KW-0472">Membrane</keyword>
<dbReference type="Pfam" id="PF00563">
    <property type="entry name" value="EAL"/>
    <property type="match status" value="1"/>
</dbReference>
<dbReference type="PROSITE" id="PS50883">
    <property type="entry name" value="EAL"/>
    <property type="match status" value="1"/>
</dbReference>
<evidence type="ECO:0000256" key="1">
    <source>
        <dbReference type="SAM" id="Phobius"/>
    </source>
</evidence>
<feature type="transmembrane region" description="Helical" evidence="1">
    <location>
        <begin position="214"/>
        <end position="237"/>
    </location>
</feature>
<dbReference type="STRING" id="1206085.SAMN05443575_4194"/>
<dbReference type="SMART" id="SM00267">
    <property type="entry name" value="GGDEF"/>
    <property type="match status" value="1"/>
</dbReference>
<organism evidence="4 5">
    <name type="scientific">Jatrophihabitans endophyticus</name>
    <dbReference type="NCBI Taxonomy" id="1206085"/>
    <lineage>
        <taxon>Bacteria</taxon>
        <taxon>Bacillati</taxon>
        <taxon>Actinomycetota</taxon>
        <taxon>Actinomycetes</taxon>
        <taxon>Jatrophihabitantales</taxon>
        <taxon>Jatrophihabitantaceae</taxon>
        <taxon>Jatrophihabitans</taxon>
    </lineage>
</organism>
<keyword evidence="5" id="KW-1185">Reference proteome</keyword>
<feature type="domain" description="GGDEF" evidence="3">
    <location>
        <begin position="379"/>
        <end position="516"/>
    </location>
</feature>
<feature type="transmembrane region" description="Helical" evidence="1">
    <location>
        <begin position="249"/>
        <end position="267"/>
    </location>
</feature>
<reference evidence="4 5" key="1">
    <citation type="submission" date="2016-11" db="EMBL/GenBank/DDBJ databases">
        <authorList>
            <person name="Jaros S."/>
            <person name="Januszkiewicz K."/>
            <person name="Wedrychowicz H."/>
        </authorList>
    </citation>
    <scope>NUCLEOTIDE SEQUENCE [LARGE SCALE GENOMIC DNA]</scope>
    <source>
        <strain evidence="4 5">DSM 45627</strain>
    </source>
</reference>
<dbReference type="Proteomes" id="UP000186132">
    <property type="component" value="Unassembled WGS sequence"/>
</dbReference>
<dbReference type="PANTHER" id="PTHR33121">
    <property type="entry name" value="CYCLIC DI-GMP PHOSPHODIESTERASE PDEF"/>
    <property type="match status" value="1"/>
</dbReference>
<dbReference type="InterPro" id="IPR029787">
    <property type="entry name" value="Nucleotide_cyclase"/>
</dbReference>
<dbReference type="InterPro" id="IPR001633">
    <property type="entry name" value="EAL_dom"/>
</dbReference>
<dbReference type="CDD" id="cd01949">
    <property type="entry name" value="GGDEF"/>
    <property type="match status" value="1"/>
</dbReference>
<feature type="transmembrane region" description="Helical" evidence="1">
    <location>
        <begin position="25"/>
        <end position="44"/>
    </location>
</feature>
<dbReference type="Gene3D" id="3.20.20.450">
    <property type="entry name" value="EAL domain"/>
    <property type="match status" value="1"/>
</dbReference>
<feature type="transmembrane region" description="Helical" evidence="1">
    <location>
        <begin position="84"/>
        <end position="106"/>
    </location>
</feature>
<evidence type="ECO:0000313" key="5">
    <source>
        <dbReference type="Proteomes" id="UP000186132"/>
    </source>
</evidence>
<feature type="transmembrane region" description="Helical" evidence="1">
    <location>
        <begin position="149"/>
        <end position="169"/>
    </location>
</feature>
<dbReference type="Gene3D" id="3.30.70.270">
    <property type="match status" value="1"/>
</dbReference>
<dbReference type="EMBL" id="FQVU01000008">
    <property type="protein sequence ID" value="SHH61498.1"/>
    <property type="molecule type" value="Genomic_DNA"/>
</dbReference>
<dbReference type="NCBIfam" id="TIGR00254">
    <property type="entry name" value="GGDEF"/>
    <property type="match status" value="1"/>
</dbReference>
<sequence>MSSADKDGPCGADCSEVHSSARTRWAVGVAATAFVGVLAAFLIVRPGGPTAVRAVDDVAEFVAAFAGAVPCVWRATRTAGRSRASWLLVAAALVSWGAGEVVWTWYEVVARTENPFPSPADLGFLLFPVLALTGLLLRPSAAFRGGGRVRVVLDGVMVACSLLIISWATTLGQVYHAGAQTRFGLAVSLAYPASDVVMLTVALLVGIRTRAHTGLFLLLAGLVAMAVADSTFAYMTAAGHDLTGAFGDLGWVAAFLLIGMSALYPATEEQQARVATGSPLILSLPYALVLAGTAAEVAAVVGGRVDVAGVAVSCAAVLALFGRQWLTLADNRRLTRDVLAQQAELRFRAFHDGLTGLANRALFHDRITQALELHRRDRRSVSVVFCDLDDFKAVNDTFGHGVGDAVLTVVGERLQRVVRSGDLVARLGGDEFAVLSEYHVDARLGADVEILVERVRDVFAEPVAVGGYAIKVRASVGAATVEGSVTPGVEDVLRRADFVMYAAKQANKSAAAPLGGVAPVSVDADTDEALALADDVRDGRLPVAFQPIVLPDGEQMAAEALARWNRHGRPVPPDHFIPLAERNGLLPDLDLHVAARAVERAAAAGSAADAFVNFGLTTLGMADLPDRLLALLAAADVSAGRLVVEVPETRLITDPRILDVLTELRSCGFKIAIDDFGIGYSNLARLGALAPDVIKFDRSLIEPLGGSHASARIVASMIALAHDLGAMTVAEGVETPAQRDALVALGCDAMQGYLLGRPVVPEQPPALVPVA</sequence>
<evidence type="ECO:0000313" key="4">
    <source>
        <dbReference type="EMBL" id="SHH61498.1"/>
    </source>
</evidence>
<feature type="transmembrane region" description="Helical" evidence="1">
    <location>
        <begin position="279"/>
        <end position="301"/>
    </location>
</feature>
<keyword evidence="1" id="KW-1133">Transmembrane helix</keyword>
<dbReference type="PROSITE" id="PS50887">
    <property type="entry name" value="GGDEF"/>
    <property type="match status" value="1"/>
</dbReference>
<feature type="transmembrane region" description="Helical" evidence="1">
    <location>
        <begin position="189"/>
        <end position="207"/>
    </location>
</feature>
<dbReference type="AlphaFoldDB" id="A0A1M5UF21"/>
<dbReference type="InterPro" id="IPR000160">
    <property type="entry name" value="GGDEF_dom"/>
</dbReference>
<dbReference type="PANTHER" id="PTHR33121:SF79">
    <property type="entry name" value="CYCLIC DI-GMP PHOSPHODIESTERASE PDED-RELATED"/>
    <property type="match status" value="1"/>
</dbReference>